<feature type="repeat" description="PPR" evidence="3">
    <location>
        <begin position="249"/>
        <end position="283"/>
    </location>
</feature>
<dbReference type="PROSITE" id="PS51375">
    <property type="entry name" value="PPR"/>
    <property type="match status" value="7"/>
</dbReference>
<keyword evidence="2" id="KW-0677">Repeat</keyword>
<proteinExistence type="inferred from homology"/>
<feature type="repeat" description="PPR" evidence="3">
    <location>
        <begin position="424"/>
        <end position="458"/>
    </location>
</feature>
<dbReference type="Proteomes" id="UP001443914">
    <property type="component" value="Unassembled WGS sequence"/>
</dbReference>
<dbReference type="InterPro" id="IPR011990">
    <property type="entry name" value="TPR-like_helical_dom_sf"/>
</dbReference>
<comment type="caution">
    <text evidence="4">The sequence shown here is derived from an EMBL/GenBank/DDBJ whole genome shotgun (WGS) entry which is preliminary data.</text>
</comment>
<dbReference type="GO" id="GO:0006396">
    <property type="term" value="P:RNA processing"/>
    <property type="evidence" value="ECO:0007669"/>
    <property type="project" value="TreeGrafter"/>
</dbReference>
<dbReference type="AlphaFoldDB" id="A0AAW1M0M2"/>
<dbReference type="GO" id="GO:0003729">
    <property type="term" value="F:mRNA binding"/>
    <property type="evidence" value="ECO:0007669"/>
    <property type="project" value="TreeGrafter"/>
</dbReference>
<keyword evidence="5" id="KW-1185">Reference proteome</keyword>
<dbReference type="NCBIfam" id="TIGR00756">
    <property type="entry name" value="PPR"/>
    <property type="match status" value="7"/>
</dbReference>
<gene>
    <name evidence="4" type="ORF">RND81_03G009100</name>
</gene>
<dbReference type="GO" id="GO:0007005">
    <property type="term" value="P:mitochondrion organization"/>
    <property type="evidence" value="ECO:0007669"/>
    <property type="project" value="TreeGrafter"/>
</dbReference>
<protein>
    <recommendedName>
        <fullName evidence="6">Pentatricopeptide repeat-containing protein</fullName>
    </recommendedName>
</protein>
<dbReference type="Pfam" id="PF13041">
    <property type="entry name" value="PPR_2"/>
    <property type="match status" value="4"/>
</dbReference>
<feature type="repeat" description="PPR" evidence="3">
    <location>
        <begin position="284"/>
        <end position="318"/>
    </location>
</feature>
<accession>A0AAW1M0M2</accession>
<comment type="similarity">
    <text evidence="1">Belongs to the PPR family. P subfamily.</text>
</comment>
<feature type="repeat" description="PPR" evidence="3">
    <location>
        <begin position="354"/>
        <end position="388"/>
    </location>
</feature>
<evidence type="ECO:0000256" key="3">
    <source>
        <dbReference type="PROSITE-ProRule" id="PRU00708"/>
    </source>
</evidence>
<feature type="repeat" description="PPR" evidence="3">
    <location>
        <begin position="319"/>
        <end position="353"/>
    </location>
</feature>
<dbReference type="InterPro" id="IPR051114">
    <property type="entry name" value="Mito_RNA_Proc_CCM1"/>
</dbReference>
<sequence length="532" mass="60173">MSLIRSKLRLVSSKSYLKHFSSSFSTIHGIPQNPNSSEDDDNDIEEKINEIDANLSSKITSQETPVVEKLHSLIKDHYRKNPNSNFTISSLAATFSQLTPGESVSASIVVSVIEKCRSVRHGIPFAQALAFFNWAIGQADNVEIFKQGFVEIVDLAGKVKEFDVAWGLIDDMKCRKLEIPSDVFVRLIRRYVRAGMISEAIHAFNRMEEYGCTPDHATFTAVITILVKKKKAVEAQSFFDGLKARFEPDVVIYSSLVNGWCRVGKISEAETVFGEMKSKGIEPNVYTYTTVIDGLCRHGQITRAHDVFSEMIEKGCNPNAATFNNLMRVHVKAGKTEKVLQVYNQMKRLGCQPDVITYNFLIDCHCRDGNRDDAMKVLNQMVNKGVAPNVHSFNPIFCHIAHARDVNAAHKLFAKMKELNCPGNTVTYNVLMRMFVGSKSTDMVYKLKKEMDELEVEPNVNTYNILITMFCAMGHWVNACKYFIEMIEEKNLKPSKHVYETVLKQLRIAGQIKKHEDLVEMMVDRGFASRPI</sequence>
<organism evidence="4 5">
    <name type="scientific">Saponaria officinalis</name>
    <name type="common">Common soapwort</name>
    <name type="synonym">Lychnis saponaria</name>
    <dbReference type="NCBI Taxonomy" id="3572"/>
    <lineage>
        <taxon>Eukaryota</taxon>
        <taxon>Viridiplantae</taxon>
        <taxon>Streptophyta</taxon>
        <taxon>Embryophyta</taxon>
        <taxon>Tracheophyta</taxon>
        <taxon>Spermatophyta</taxon>
        <taxon>Magnoliopsida</taxon>
        <taxon>eudicotyledons</taxon>
        <taxon>Gunneridae</taxon>
        <taxon>Pentapetalae</taxon>
        <taxon>Caryophyllales</taxon>
        <taxon>Caryophyllaceae</taxon>
        <taxon>Caryophylleae</taxon>
        <taxon>Saponaria</taxon>
    </lineage>
</organism>
<evidence type="ECO:0000313" key="4">
    <source>
        <dbReference type="EMBL" id="KAK9740070.1"/>
    </source>
</evidence>
<dbReference type="PANTHER" id="PTHR47934:SF28">
    <property type="entry name" value="OS04G0488500 PROTEIN"/>
    <property type="match status" value="1"/>
</dbReference>
<dbReference type="Gene3D" id="1.25.40.10">
    <property type="entry name" value="Tetratricopeptide repeat domain"/>
    <property type="match status" value="5"/>
</dbReference>
<dbReference type="EMBL" id="JBDFQZ010000003">
    <property type="protein sequence ID" value="KAK9740070.1"/>
    <property type="molecule type" value="Genomic_DNA"/>
</dbReference>
<evidence type="ECO:0000256" key="2">
    <source>
        <dbReference type="ARBA" id="ARBA00022737"/>
    </source>
</evidence>
<evidence type="ECO:0000313" key="5">
    <source>
        <dbReference type="Proteomes" id="UP001443914"/>
    </source>
</evidence>
<name>A0AAW1M0M2_SAPOF</name>
<evidence type="ECO:0000256" key="1">
    <source>
        <dbReference type="ARBA" id="ARBA00007626"/>
    </source>
</evidence>
<evidence type="ECO:0008006" key="6">
    <source>
        <dbReference type="Google" id="ProtNLM"/>
    </source>
</evidence>
<feature type="repeat" description="PPR" evidence="3">
    <location>
        <begin position="180"/>
        <end position="214"/>
    </location>
</feature>
<feature type="repeat" description="PPR" evidence="3">
    <location>
        <begin position="459"/>
        <end position="494"/>
    </location>
</feature>
<dbReference type="PANTHER" id="PTHR47934">
    <property type="entry name" value="PENTATRICOPEPTIDE REPEAT-CONTAINING PROTEIN PET309, MITOCHONDRIAL"/>
    <property type="match status" value="1"/>
</dbReference>
<reference evidence="4" key="1">
    <citation type="submission" date="2024-03" db="EMBL/GenBank/DDBJ databases">
        <title>WGS assembly of Saponaria officinalis var. Norfolk2.</title>
        <authorList>
            <person name="Jenkins J."/>
            <person name="Shu S."/>
            <person name="Grimwood J."/>
            <person name="Barry K."/>
            <person name="Goodstein D."/>
            <person name="Schmutz J."/>
            <person name="Leebens-Mack J."/>
            <person name="Osbourn A."/>
        </authorList>
    </citation>
    <scope>NUCLEOTIDE SEQUENCE [LARGE SCALE GENOMIC DNA]</scope>
    <source>
        <strain evidence="4">JIC</strain>
    </source>
</reference>
<dbReference type="SUPFAM" id="SSF48452">
    <property type="entry name" value="TPR-like"/>
    <property type="match status" value="1"/>
</dbReference>
<dbReference type="InterPro" id="IPR002885">
    <property type="entry name" value="PPR_rpt"/>
</dbReference>
<dbReference type="GO" id="GO:0005739">
    <property type="term" value="C:mitochondrion"/>
    <property type="evidence" value="ECO:0007669"/>
    <property type="project" value="TreeGrafter"/>
</dbReference>